<keyword evidence="2" id="KW-1185">Reference proteome</keyword>
<dbReference type="STRING" id="1121449.SAMN02745704_00351"/>
<organism evidence="1 2">
    <name type="scientific">Paucidesulfovibrio gracilis DSM 16080</name>
    <dbReference type="NCBI Taxonomy" id="1121449"/>
    <lineage>
        <taxon>Bacteria</taxon>
        <taxon>Pseudomonadati</taxon>
        <taxon>Thermodesulfobacteriota</taxon>
        <taxon>Desulfovibrionia</taxon>
        <taxon>Desulfovibrionales</taxon>
        <taxon>Desulfovibrionaceae</taxon>
        <taxon>Paucidesulfovibrio</taxon>
    </lineage>
</organism>
<name>A0A1T4W509_9BACT</name>
<dbReference type="Proteomes" id="UP000190027">
    <property type="component" value="Unassembled WGS sequence"/>
</dbReference>
<protein>
    <submittedName>
        <fullName evidence="1">Uncharacterized protein</fullName>
    </submittedName>
</protein>
<sequence length="99" mass="11530">MIPCGNAVAEVLRHAERPGFTGVTLLSYKRDRWVCVRPIHAPSGDSSRFLVEERGFTHQDKTCERRELRGLLKRLVRREFPRSNKLHLRLDKSRINPPV</sequence>
<proteinExistence type="predicted"/>
<dbReference type="AlphaFoldDB" id="A0A1T4W509"/>
<dbReference type="EMBL" id="FUYC01000001">
    <property type="protein sequence ID" value="SKA72346.1"/>
    <property type="molecule type" value="Genomic_DNA"/>
</dbReference>
<evidence type="ECO:0000313" key="1">
    <source>
        <dbReference type="EMBL" id="SKA72346.1"/>
    </source>
</evidence>
<gene>
    <name evidence="1" type="ORF">SAMN02745704_00351</name>
</gene>
<accession>A0A1T4W509</accession>
<evidence type="ECO:0000313" key="2">
    <source>
        <dbReference type="Proteomes" id="UP000190027"/>
    </source>
</evidence>
<reference evidence="1 2" key="1">
    <citation type="submission" date="2017-02" db="EMBL/GenBank/DDBJ databases">
        <authorList>
            <person name="Peterson S.W."/>
        </authorList>
    </citation>
    <scope>NUCLEOTIDE SEQUENCE [LARGE SCALE GENOMIC DNA]</scope>
    <source>
        <strain evidence="1 2">DSM 16080</strain>
    </source>
</reference>